<dbReference type="OrthoDB" id="9802050at2"/>
<dbReference type="RefSeq" id="WP_009540566.1">
    <property type="nucleotide sequence ID" value="NZ_ANHY01000008.1"/>
</dbReference>
<feature type="region of interest" description="Disordered" evidence="1">
    <location>
        <begin position="1"/>
        <end position="28"/>
    </location>
</feature>
<dbReference type="SUPFAM" id="SSF53187">
    <property type="entry name" value="Zn-dependent exopeptidases"/>
    <property type="match status" value="1"/>
</dbReference>
<evidence type="ECO:0000256" key="1">
    <source>
        <dbReference type="SAM" id="MobiDB-lite"/>
    </source>
</evidence>
<evidence type="ECO:0000313" key="3">
    <source>
        <dbReference type="Proteomes" id="UP000009881"/>
    </source>
</evidence>
<reference evidence="2 3" key="1">
    <citation type="journal article" date="2013" name="Genome Announc.">
        <title>Draft Genome Sequence of an Alphaproteobacterium, Caenispirillum salinarum AK4(T), Isolated from a Solar Saltern.</title>
        <authorList>
            <person name="Khatri I."/>
            <person name="Singh A."/>
            <person name="Korpole S."/>
            <person name="Pinnaka A.K."/>
            <person name="Subramanian S."/>
        </authorList>
    </citation>
    <scope>NUCLEOTIDE SEQUENCE [LARGE SCALE GENOMIC DNA]</scope>
    <source>
        <strain evidence="2 3">AK4</strain>
    </source>
</reference>
<dbReference type="PATRIC" id="fig|1238182.3.peg.2121"/>
<dbReference type="AlphaFoldDB" id="K9H0B4"/>
<protein>
    <submittedName>
        <fullName evidence="2">N-formylglutamate deformylase</fullName>
    </submittedName>
</protein>
<comment type="caution">
    <text evidence="2">The sequence shown here is derived from an EMBL/GenBank/DDBJ whole genome shotgun (WGS) entry which is preliminary data.</text>
</comment>
<dbReference type="InterPro" id="IPR007709">
    <property type="entry name" value="N-FG_amidohydro"/>
</dbReference>
<dbReference type="Gene3D" id="3.40.630.40">
    <property type="entry name" value="Zn-dependent exopeptidases"/>
    <property type="match status" value="1"/>
</dbReference>
<keyword evidence="3" id="KW-1185">Reference proteome</keyword>
<dbReference type="STRING" id="1238182.C882_4458"/>
<feature type="compositionally biased region" description="Low complexity" evidence="1">
    <location>
        <begin position="17"/>
        <end position="28"/>
    </location>
</feature>
<dbReference type="Pfam" id="PF05013">
    <property type="entry name" value="FGase"/>
    <property type="match status" value="1"/>
</dbReference>
<proteinExistence type="predicted"/>
<evidence type="ECO:0000313" key="2">
    <source>
        <dbReference type="EMBL" id="EKV30499.1"/>
    </source>
</evidence>
<dbReference type="EMBL" id="ANHY01000008">
    <property type="protein sequence ID" value="EKV30499.1"/>
    <property type="molecule type" value="Genomic_DNA"/>
</dbReference>
<accession>K9H0B4</accession>
<sequence length="315" mass="34407">MTRTRPDEPAPQDPRSAPDTPSSPASALSVPGVVAVEMPADHRLPMVFASPHSGRNYPDDLLAASRLDASGLRRSEDCFVDELFADVPAMGAPLVKALYPRAYLDPNREPYELDPAMFAEPLPAHVNVTSARVAAGLGTIARVVASGAEIYARKLSFAEAEKRVQTLYRPYHGALRRLIDETVARFGYCMLVDCHSMPSGGGDPNRPPPPDMVLGDCFGISCARVMTAVAEERLTAAGYTVTRNAPYAGGFTTRHYGRPEHGVHAMQIEINRRLYMDEAAFTRRPAMESLREDLNRLVEVLAGIRPQDLRLPAGR</sequence>
<name>K9H0B4_9PROT</name>
<gene>
    <name evidence="2" type="ORF">C882_4458</name>
</gene>
<dbReference type="Proteomes" id="UP000009881">
    <property type="component" value="Unassembled WGS sequence"/>
</dbReference>
<dbReference type="eggNOG" id="COG3741">
    <property type="taxonomic scope" value="Bacteria"/>
</dbReference>
<organism evidence="2 3">
    <name type="scientific">Caenispirillum salinarum AK4</name>
    <dbReference type="NCBI Taxonomy" id="1238182"/>
    <lineage>
        <taxon>Bacteria</taxon>
        <taxon>Pseudomonadati</taxon>
        <taxon>Pseudomonadota</taxon>
        <taxon>Alphaproteobacteria</taxon>
        <taxon>Rhodospirillales</taxon>
        <taxon>Novispirillaceae</taxon>
        <taxon>Caenispirillum</taxon>
    </lineage>
</organism>